<dbReference type="EMBL" id="CADEHS020000006">
    <property type="protein sequence ID" value="CAG9942032.1"/>
    <property type="molecule type" value="Genomic_DNA"/>
</dbReference>
<comment type="caution">
    <text evidence="1">The sequence shown here is derived from an EMBL/GenBank/DDBJ whole genome shotgun (WGS) entry which is preliminary data.</text>
</comment>
<proteinExistence type="predicted"/>
<reference evidence="1" key="2">
    <citation type="submission" date="2021-10" db="EMBL/GenBank/DDBJ databases">
        <authorList>
            <person name="Piombo E."/>
        </authorList>
    </citation>
    <scope>NUCLEOTIDE SEQUENCE</scope>
</reference>
<gene>
    <name evidence="1" type="ORF">CRV2_00008960</name>
</gene>
<evidence type="ECO:0000313" key="2">
    <source>
        <dbReference type="Proteomes" id="UP000836387"/>
    </source>
</evidence>
<organism evidence="1 2">
    <name type="scientific">Clonostachys rosea f. rosea IK726</name>
    <dbReference type="NCBI Taxonomy" id="1349383"/>
    <lineage>
        <taxon>Eukaryota</taxon>
        <taxon>Fungi</taxon>
        <taxon>Dikarya</taxon>
        <taxon>Ascomycota</taxon>
        <taxon>Pezizomycotina</taxon>
        <taxon>Sordariomycetes</taxon>
        <taxon>Hypocreomycetidae</taxon>
        <taxon>Hypocreales</taxon>
        <taxon>Bionectriaceae</taxon>
        <taxon>Clonostachys</taxon>
    </lineage>
</organism>
<evidence type="ECO:0000313" key="1">
    <source>
        <dbReference type="EMBL" id="CAG9942032.1"/>
    </source>
</evidence>
<sequence>MFSRELSVPAMQSACDACDVDRIIHIAEQVNQSFESSDEEPVRICGQMINDACNTLATSPSLEKFTKVRSSTLIKVLVTNDAVYQILLKIANGLRRPTFIPIFNSMIGQEKGYAADNVSFEATILTSDYVDGKNALHWQHSNYSAGKIITEHEWKENILPGSKSYNIFIDIIISKEETISNSLINRTTAEASIEFVIFIQKTWPLKEKPTIMIQTPDLHQKILIQGKILEINSGLMDTSNYRHNSKQGSGCCHH</sequence>
<accession>A0ACA9TNA3</accession>
<keyword evidence="2" id="KW-1185">Reference proteome</keyword>
<protein>
    <submittedName>
        <fullName evidence="1">Uncharacterized protein</fullName>
    </submittedName>
</protein>
<reference evidence="1" key="1">
    <citation type="submission" date="2020-04" db="EMBL/GenBank/DDBJ databases">
        <authorList>
            <person name="Broberg M."/>
        </authorList>
    </citation>
    <scope>NUCLEOTIDE SEQUENCE</scope>
</reference>
<dbReference type="Proteomes" id="UP000836387">
    <property type="component" value="Unassembled WGS sequence"/>
</dbReference>
<name>A0ACA9TNA3_BIOOC</name>